<proteinExistence type="predicted"/>
<dbReference type="InterPro" id="IPR052552">
    <property type="entry name" value="YeaO-like"/>
</dbReference>
<gene>
    <name evidence="1" type="ORF">ACFQ4R_02585</name>
</gene>
<dbReference type="Proteomes" id="UP001597191">
    <property type="component" value="Unassembled WGS sequence"/>
</dbReference>
<dbReference type="RefSeq" id="WP_125647669.1">
    <property type="nucleotide sequence ID" value="NZ_JBHTOH010000016.1"/>
</dbReference>
<accession>A0ABW4BLJ8</accession>
<organism evidence="1 2">
    <name type="scientific">Lapidilactobacillus gannanensis</name>
    <dbReference type="NCBI Taxonomy" id="2486002"/>
    <lineage>
        <taxon>Bacteria</taxon>
        <taxon>Bacillati</taxon>
        <taxon>Bacillota</taxon>
        <taxon>Bacilli</taxon>
        <taxon>Lactobacillales</taxon>
        <taxon>Lactobacillaceae</taxon>
        <taxon>Lapidilactobacillus</taxon>
    </lineage>
</organism>
<dbReference type="PANTHER" id="PTHR36849">
    <property type="entry name" value="CYTOPLASMIC PROTEIN-RELATED"/>
    <property type="match status" value="1"/>
</dbReference>
<evidence type="ECO:0000313" key="2">
    <source>
        <dbReference type="Proteomes" id="UP001597191"/>
    </source>
</evidence>
<dbReference type="EMBL" id="JBHTOH010000016">
    <property type="protein sequence ID" value="MFD1410513.1"/>
    <property type="molecule type" value="Genomic_DNA"/>
</dbReference>
<dbReference type="PANTHER" id="PTHR36849:SF1">
    <property type="entry name" value="CYTOPLASMIC PROTEIN"/>
    <property type="match status" value="1"/>
</dbReference>
<evidence type="ECO:0000313" key="1">
    <source>
        <dbReference type="EMBL" id="MFD1410513.1"/>
    </source>
</evidence>
<protein>
    <submittedName>
        <fullName evidence="1">DUF488 domain-containing protein</fullName>
    </submittedName>
</protein>
<dbReference type="Pfam" id="PF22752">
    <property type="entry name" value="DUF488-N3i"/>
    <property type="match status" value="1"/>
</dbReference>
<keyword evidence="2" id="KW-1185">Reference proteome</keyword>
<name>A0ABW4BLJ8_9LACO</name>
<reference evidence="2" key="1">
    <citation type="journal article" date="2019" name="Int. J. Syst. Evol. Microbiol.">
        <title>The Global Catalogue of Microorganisms (GCM) 10K type strain sequencing project: providing services to taxonomists for standard genome sequencing and annotation.</title>
        <authorList>
            <consortium name="The Broad Institute Genomics Platform"/>
            <consortium name="The Broad Institute Genome Sequencing Center for Infectious Disease"/>
            <person name="Wu L."/>
            <person name="Ma J."/>
        </authorList>
    </citation>
    <scope>NUCLEOTIDE SEQUENCE [LARGE SCALE GENOMIC DNA]</scope>
    <source>
        <strain evidence="2">CCM 8937</strain>
    </source>
</reference>
<comment type="caution">
    <text evidence="1">The sequence shown here is derived from an EMBL/GenBank/DDBJ whole genome shotgun (WGS) entry which is preliminary data.</text>
</comment>
<sequence length="120" mass="14034">MLKIARIYQNTPEPGSYRILVDRLWPRGISKVKAQLDQWAKEVAPTTELRKWFNHDETKFAEFKTRYLQEIKANPAMPEFVKTVETQLQNGDVVLLYGAKDQQDNQAQVLLKYLQQQLAL</sequence>